<feature type="domain" description="HAMP" evidence="13">
    <location>
        <begin position="228"/>
        <end position="282"/>
    </location>
</feature>
<protein>
    <submittedName>
        <fullName evidence="14">Methyl-accepting chemotaxis protein</fullName>
    </submittedName>
</protein>
<dbReference type="Pfam" id="PF17200">
    <property type="entry name" value="sCache_2"/>
    <property type="match status" value="1"/>
</dbReference>
<dbReference type="PANTHER" id="PTHR32089">
    <property type="entry name" value="METHYL-ACCEPTING CHEMOTAXIS PROTEIN MCPB"/>
    <property type="match status" value="1"/>
</dbReference>
<dbReference type="Proteomes" id="UP000427769">
    <property type="component" value="Chromosome"/>
</dbReference>
<dbReference type="GO" id="GO:0005886">
    <property type="term" value="C:plasma membrane"/>
    <property type="evidence" value="ECO:0007669"/>
    <property type="project" value="UniProtKB-SubCell"/>
</dbReference>
<dbReference type="Gene3D" id="3.30.450.20">
    <property type="entry name" value="PAS domain"/>
    <property type="match status" value="1"/>
</dbReference>
<feature type="transmembrane region" description="Helical" evidence="10">
    <location>
        <begin position="210"/>
        <end position="231"/>
    </location>
</feature>
<dbReference type="EMBL" id="AP021875">
    <property type="protein sequence ID" value="BBO74759.1"/>
    <property type="molecule type" value="Genomic_DNA"/>
</dbReference>
<dbReference type="PRINTS" id="PR00260">
    <property type="entry name" value="CHEMTRNSDUCR"/>
</dbReference>
<dbReference type="InterPro" id="IPR000727">
    <property type="entry name" value="T_SNARE_dom"/>
</dbReference>
<evidence type="ECO:0000256" key="7">
    <source>
        <dbReference type="ARBA" id="ARBA00023224"/>
    </source>
</evidence>
<organism evidence="14 15">
    <name type="scientific">Desulfosarcina widdelii</name>
    <dbReference type="NCBI Taxonomy" id="947919"/>
    <lineage>
        <taxon>Bacteria</taxon>
        <taxon>Pseudomonadati</taxon>
        <taxon>Thermodesulfobacteriota</taxon>
        <taxon>Desulfobacteria</taxon>
        <taxon>Desulfobacterales</taxon>
        <taxon>Desulfosarcinaceae</taxon>
        <taxon>Desulfosarcina</taxon>
    </lineage>
</organism>
<evidence type="ECO:0000256" key="5">
    <source>
        <dbReference type="ARBA" id="ARBA00022989"/>
    </source>
</evidence>
<dbReference type="KEGG" id="dwd:DSCW_21760"/>
<evidence type="ECO:0000256" key="6">
    <source>
        <dbReference type="ARBA" id="ARBA00023136"/>
    </source>
</evidence>
<dbReference type="PANTHER" id="PTHR32089:SF112">
    <property type="entry name" value="LYSOZYME-LIKE PROTEIN-RELATED"/>
    <property type="match status" value="1"/>
</dbReference>
<evidence type="ECO:0000256" key="2">
    <source>
        <dbReference type="ARBA" id="ARBA00022475"/>
    </source>
</evidence>
<dbReference type="CDD" id="cd06225">
    <property type="entry name" value="HAMP"/>
    <property type="match status" value="1"/>
</dbReference>
<dbReference type="PROSITE" id="PS50885">
    <property type="entry name" value="HAMP"/>
    <property type="match status" value="1"/>
</dbReference>
<feature type="domain" description="T-SNARE coiled-coil homology" evidence="12">
    <location>
        <begin position="460"/>
        <end position="522"/>
    </location>
</feature>
<name>A0A5K7Z3B9_9BACT</name>
<dbReference type="InterPro" id="IPR033480">
    <property type="entry name" value="sCache_2"/>
</dbReference>
<dbReference type="RefSeq" id="WP_155303745.1">
    <property type="nucleotide sequence ID" value="NZ_AP021875.1"/>
</dbReference>
<dbReference type="OrthoDB" id="9787709at2"/>
<keyword evidence="5 10" id="KW-1133">Transmembrane helix</keyword>
<evidence type="ECO:0000259" key="12">
    <source>
        <dbReference type="PROSITE" id="PS50192"/>
    </source>
</evidence>
<evidence type="ECO:0000256" key="3">
    <source>
        <dbReference type="ARBA" id="ARBA00022519"/>
    </source>
</evidence>
<evidence type="ECO:0000256" key="9">
    <source>
        <dbReference type="PROSITE-ProRule" id="PRU00284"/>
    </source>
</evidence>
<gene>
    <name evidence="14" type="ORF">DSCW_21760</name>
</gene>
<dbReference type="SMART" id="SM00304">
    <property type="entry name" value="HAMP"/>
    <property type="match status" value="1"/>
</dbReference>
<dbReference type="SUPFAM" id="SSF58104">
    <property type="entry name" value="Methyl-accepting chemotaxis protein (MCP) signaling domain"/>
    <property type="match status" value="1"/>
</dbReference>
<feature type="transmembrane region" description="Helical" evidence="10">
    <location>
        <begin position="12"/>
        <end position="30"/>
    </location>
</feature>
<reference evidence="14 15" key="1">
    <citation type="submission" date="2019-11" db="EMBL/GenBank/DDBJ databases">
        <title>Comparative genomics of hydrocarbon-degrading Desulfosarcina strains.</title>
        <authorList>
            <person name="Watanabe M."/>
            <person name="Kojima H."/>
            <person name="Fukui M."/>
        </authorList>
    </citation>
    <scope>NUCLEOTIDE SEQUENCE [LARGE SCALE GENOMIC DNA]</scope>
    <source>
        <strain evidence="14 15">PP31</strain>
    </source>
</reference>
<keyword evidence="3" id="KW-0997">Cell inner membrane</keyword>
<dbReference type="SMART" id="SM01049">
    <property type="entry name" value="Cache_2"/>
    <property type="match status" value="1"/>
</dbReference>
<dbReference type="PROSITE" id="PS50111">
    <property type="entry name" value="CHEMOTAXIS_TRANSDUC_2"/>
    <property type="match status" value="1"/>
</dbReference>
<dbReference type="InterPro" id="IPR003660">
    <property type="entry name" value="HAMP_dom"/>
</dbReference>
<keyword evidence="4 10" id="KW-0812">Transmembrane</keyword>
<sequence>MLNRLTVKGRMYIINIAILVLFVTMLVFSVRNSNGVKDLGLKKIGEVMLEDQKARIQLANHSAALMAEAAVKGVQDEESVKTIVRNMVDKIIYEKDRSGYFFVYEGTVNVAFPVKKENVGKDLGGLADKNGVRVIQELRDAAKAGGGFVQYIWPKPGAGEQPKLSYAEMIPGTNLWIGTGVYIDNIEAYKNQMAEEIGVMVSKRTTTMGIVSGVIFAAIIALCLFIAFGIVRALKEMIVSFQDIAEGEGDLTKRIAIQSKDEIAELAGWFNTFLEKLQTMIRKIADNSTKVDQSSTELSDIASVMSSGASETSTRANNVSVAAEEMSSNLNNVAAAMEQSSTNTSMVATASEEMTATINEIAQNAEKARSISDQAVQKAGEASNQMDELGQAAQDIGKVVETITEISEQVNLLALNATIEAARAGEAGKGFAVVANEIKELAKQTSEATLEIKQKIENIQGSTDGTVQGINEISEVIANVNDIVGTIATAVEEQSAATQEIANNIAQATQGIQEVNENVNQSSTVAAEITQDIAVVNQSSAEIASSSDQVKVSADDLKRMATELNTIVGSFKI</sequence>
<dbReference type="Gene3D" id="1.10.287.950">
    <property type="entry name" value="Methyl-accepting chemotaxis protein"/>
    <property type="match status" value="1"/>
</dbReference>
<dbReference type="GO" id="GO:0007165">
    <property type="term" value="P:signal transduction"/>
    <property type="evidence" value="ECO:0007669"/>
    <property type="project" value="UniProtKB-KW"/>
</dbReference>
<dbReference type="SMART" id="SM00283">
    <property type="entry name" value="MA"/>
    <property type="match status" value="1"/>
</dbReference>
<keyword evidence="7 9" id="KW-0807">Transducer</keyword>
<dbReference type="AlphaFoldDB" id="A0A5K7Z3B9"/>
<dbReference type="GO" id="GO:0006935">
    <property type="term" value="P:chemotaxis"/>
    <property type="evidence" value="ECO:0007669"/>
    <property type="project" value="InterPro"/>
</dbReference>
<evidence type="ECO:0000256" key="8">
    <source>
        <dbReference type="ARBA" id="ARBA00029447"/>
    </source>
</evidence>
<dbReference type="InterPro" id="IPR004089">
    <property type="entry name" value="MCPsignal_dom"/>
</dbReference>
<evidence type="ECO:0000313" key="15">
    <source>
        <dbReference type="Proteomes" id="UP000427769"/>
    </source>
</evidence>
<dbReference type="Pfam" id="PF00672">
    <property type="entry name" value="HAMP"/>
    <property type="match status" value="1"/>
</dbReference>
<keyword evidence="15" id="KW-1185">Reference proteome</keyword>
<evidence type="ECO:0000256" key="4">
    <source>
        <dbReference type="ARBA" id="ARBA00022692"/>
    </source>
</evidence>
<accession>A0A5K7Z3B9</accession>
<comment type="similarity">
    <text evidence="8">Belongs to the methyl-accepting chemotaxis (MCP) protein family.</text>
</comment>
<dbReference type="InterPro" id="IPR004090">
    <property type="entry name" value="Chemotax_Me-accpt_rcpt"/>
</dbReference>
<evidence type="ECO:0000259" key="13">
    <source>
        <dbReference type="PROSITE" id="PS50885"/>
    </source>
</evidence>
<evidence type="ECO:0000259" key="11">
    <source>
        <dbReference type="PROSITE" id="PS50111"/>
    </source>
</evidence>
<keyword evidence="2" id="KW-1003">Cell membrane</keyword>
<evidence type="ECO:0000256" key="1">
    <source>
        <dbReference type="ARBA" id="ARBA00004429"/>
    </source>
</evidence>
<comment type="subcellular location">
    <subcellularLocation>
        <location evidence="1">Cell inner membrane</location>
        <topology evidence="1">Multi-pass membrane protein</topology>
    </subcellularLocation>
</comment>
<dbReference type="GO" id="GO:0004888">
    <property type="term" value="F:transmembrane signaling receptor activity"/>
    <property type="evidence" value="ECO:0007669"/>
    <property type="project" value="InterPro"/>
</dbReference>
<feature type="domain" description="Methyl-accepting transducer" evidence="11">
    <location>
        <begin position="301"/>
        <end position="537"/>
    </location>
</feature>
<evidence type="ECO:0000256" key="10">
    <source>
        <dbReference type="SAM" id="Phobius"/>
    </source>
</evidence>
<dbReference type="PROSITE" id="PS50192">
    <property type="entry name" value="T_SNARE"/>
    <property type="match status" value="1"/>
</dbReference>
<dbReference type="Pfam" id="PF00015">
    <property type="entry name" value="MCPsignal"/>
    <property type="match status" value="1"/>
</dbReference>
<evidence type="ECO:0000313" key="14">
    <source>
        <dbReference type="EMBL" id="BBO74759.1"/>
    </source>
</evidence>
<proteinExistence type="inferred from homology"/>
<keyword evidence="6 10" id="KW-0472">Membrane</keyword>